<organism evidence="14">
    <name type="scientific">freshwater metagenome</name>
    <dbReference type="NCBI Taxonomy" id="449393"/>
    <lineage>
        <taxon>unclassified sequences</taxon>
        <taxon>metagenomes</taxon>
        <taxon>ecological metagenomes</taxon>
    </lineage>
</organism>
<feature type="compositionally biased region" description="Low complexity" evidence="9">
    <location>
        <begin position="52"/>
        <end position="61"/>
    </location>
</feature>
<feature type="compositionally biased region" description="Basic and acidic residues" evidence="9">
    <location>
        <begin position="78"/>
        <end position="100"/>
    </location>
</feature>
<evidence type="ECO:0000313" key="11">
    <source>
        <dbReference type="EMBL" id="CAB4367697.1"/>
    </source>
</evidence>
<dbReference type="PANTHER" id="PTHR46425">
    <property type="entry name" value="TRANSCRIPTION TERMINATION FACTOR RHO"/>
    <property type="match status" value="1"/>
</dbReference>
<evidence type="ECO:0000256" key="3">
    <source>
        <dbReference type="ARBA" id="ARBA00022801"/>
    </source>
</evidence>
<feature type="compositionally biased region" description="Basic and acidic residues" evidence="9">
    <location>
        <begin position="129"/>
        <end position="138"/>
    </location>
</feature>
<dbReference type="HAMAP" id="MF_01884">
    <property type="entry name" value="Rho"/>
    <property type="match status" value="1"/>
</dbReference>
<dbReference type="InterPro" id="IPR041703">
    <property type="entry name" value="Rho_factor_ATP-bd"/>
</dbReference>
<dbReference type="GO" id="GO:0006353">
    <property type="term" value="P:DNA-templated transcription termination"/>
    <property type="evidence" value="ECO:0007669"/>
    <property type="project" value="UniProtKB-KW"/>
</dbReference>
<dbReference type="EMBL" id="CAETWZ010000031">
    <property type="protein sequence ID" value="CAB4367697.1"/>
    <property type="molecule type" value="Genomic_DNA"/>
</dbReference>
<dbReference type="GO" id="GO:0008186">
    <property type="term" value="F:ATP-dependent activity, acting on RNA"/>
    <property type="evidence" value="ECO:0007669"/>
    <property type="project" value="InterPro"/>
</dbReference>
<dbReference type="InterPro" id="IPR011113">
    <property type="entry name" value="Rho_RNA-bd"/>
</dbReference>
<evidence type="ECO:0000256" key="6">
    <source>
        <dbReference type="ARBA" id="ARBA00022884"/>
    </source>
</evidence>
<feature type="compositionally biased region" description="Basic and acidic residues" evidence="9">
    <location>
        <begin position="150"/>
        <end position="165"/>
    </location>
</feature>
<dbReference type="Gene3D" id="2.40.50.140">
    <property type="entry name" value="Nucleic acid-binding proteins"/>
    <property type="match status" value="1"/>
</dbReference>
<evidence type="ECO:0000259" key="10">
    <source>
        <dbReference type="PROSITE" id="PS51856"/>
    </source>
</evidence>
<feature type="region of interest" description="Disordered" evidence="9">
    <location>
        <begin position="45"/>
        <end position="240"/>
    </location>
</feature>
<name>A0A6J7SZD1_9ZZZZ</name>
<reference evidence="14" key="1">
    <citation type="submission" date="2020-05" db="EMBL/GenBank/DDBJ databases">
        <authorList>
            <person name="Chiriac C."/>
            <person name="Salcher M."/>
            <person name="Ghai R."/>
            <person name="Kavagutti S V."/>
        </authorList>
    </citation>
    <scope>NUCLEOTIDE SEQUENCE</scope>
</reference>
<evidence type="ECO:0000256" key="8">
    <source>
        <dbReference type="ARBA" id="ARBA00023163"/>
    </source>
</evidence>
<accession>A0A6J7SZD1</accession>
<sequence length="616" mass="67953">MAAEALEKSALESKDKDQLMAIAGALGVKAAARDSKATLVDKILEKTGANDAPAPAAAPRGRAPRNEEPTDDSDSDDERPAREPRGSRNDRGDRGDRAPRGEQSSNESAEPIVYVGADGEPLAEWEIELAQHEGRTGELKQQGAGQGRGPRNDRGDRGDRPERGPRQQNQNQGQRQQGQGNRQQNPNQGPRQQQGEGDWDARGGRNSRRRRGRNGRDEGPQGEDRFESRDDVSNEPISTEPVKVEGYLDLRDEGYGFLRIGGYMPTREDAYIPVKLTRQFGLRKGDHVSGLSRPAGRNEKNPAMLEIYTINGQDPEKARHRPRFEDLTALFPDSKLRMEDPSDPTNMTARIIDLIAPIGKGQRGIIVSPPKAGKTTVMKTIAASIEKNNPEVKLIVLLIDERPEEVTDMRRTVKGEVVASTFDRPSDEHTHIAEMVSEKAKRMVEMGEDVVIILDGITRLSRAYNLAAPATGRVMSGGIDAGALYPPKKFFGAARNIEEGGSLTILATALVDTNSRMDEAIFEEFKGTGNMELRLDRRIAERRVFPAIDVDASSTRHEELLFERKQLQLVWKLRRVLSGLAQDGNPAPGLEMLMDRLKTFSTNDEFLAEIAKTPGA</sequence>
<dbReference type="EMBL" id="CAFBQH010000013">
    <property type="protein sequence ID" value="CAB5046010.1"/>
    <property type="molecule type" value="Genomic_DNA"/>
</dbReference>
<feature type="domain" description="Rho RNA-BD" evidence="10">
    <location>
        <begin position="241"/>
        <end position="314"/>
    </location>
</feature>
<dbReference type="InterPro" id="IPR000194">
    <property type="entry name" value="ATPase_F1/V1/A1_a/bsu_nucl-bd"/>
</dbReference>
<dbReference type="PANTHER" id="PTHR46425:SF1">
    <property type="entry name" value="TRANSCRIPTION TERMINATION FACTOR RHO"/>
    <property type="match status" value="1"/>
</dbReference>
<dbReference type="Gene3D" id="3.40.50.300">
    <property type="entry name" value="P-loop containing nucleotide triphosphate hydrolases"/>
    <property type="match status" value="1"/>
</dbReference>
<evidence type="ECO:0000256" key="5">
    <source>
        <dbReference type="ARBA" id="ARBA00022840"/>
    </source>
</evidence>
<evidence type="ECO:0000256" key="1">
    <source>
        <dbReference type="ARBA" id="ARBA00022472"/>
    </source>
</evidence>
<dbReference type="InterPro" id="IPR012340">
    <property type="entry name" value="NA-bd_OB-fold"/>
</dbReference>
<protein>
    <submittedName>
        <fullName evidence="14">Unannotated protein</fullName>
    </submittedName>
</protein>
<dbReference type="SMART" id="SM00382">
    <property type="entry name" value="AAA"/>
    <property type="match status" value="1"/>
</dbReference>
<keyword evidence="4" id="KW-0347">Helicase</keyword>
<evidence type="ECO:0000256" key="9">
    <source>
        <dbReference type="SAM" id="MobiDB-lite"/>
    </source>
</evidence>
<dbReference type="NCBIfam" id="NF006886">
    <property type="entry name" value="PRK09376.1"/>
    <property type="match status" value="1"/>
</dbReference>
<keyword evidence="8" id="KW-0804">Transcription</keyword>
<dbReference type="SUPFAM" id="SSF50249">
    <property type="entry name" value="Nucleic acid-binding proteins"/>
    <property type="match status" value="1"/>
</dbReference>
<keyword evidence="5" id="KW-0067">ATP-binding</keyword>
<evidence type="ECO:0000313" key="14">
    <source>
        <dbReference type="EMBL" id="CAB5046010.1"/>
    </source>
</evidence>
<keyword evidence="7" id="KW-0805">Transcription regulation</keyword>
<dbReference type="GO" id="GO:0016787">
    <property type="term" value="F:hydrolase activity"/>
    <property type="evidence" value="ECO:0007669"/>
    <property type="project" value="UniProtKB-KW"/>
</dbReference>
<dbReference type="EMBL" id="CAEZZL010000008">
    <property type="protein sequence ID" value="CAB4754491.1"/>
    <property type="molecule type" value="Genomic_DNA"/>
</dbReference>
<dbReference type="AlphaFoldDB" id="A0A6J7SZD1"/>
<dbReference type="GO" id="GO:0003723">
    <property type="term" value="F:RNA binding"/>
    <property type="evidence" value="ECO:0007669"/>
    <property type="project" value="UniProtKB-KW"/>
</dbReference>
<dbReference type="GO" id="GO:0005524">
    <property type="term" value="F:ATP binding"/>
    <property type="evidence" value="ECO:0007669"/>
    <property type="project" value="UniProtKB-KW"/>
</dbReference>
<keyword evidence="1" id="KW-0806">Transcription termination</keyword>
<evidence type="ECO:0000313" key="13">
    <source>
        <dbReference type="EMBL" id="CAB4754491.1"/>
    </source>
</evidence>
<evidence type="ECO:0000256" key="7">
    <source>
        <dbReference type="ARBA" id="ARBA00023015"/>
    </source>
</evidence>
<proteinExistence type="inferred from homology"/>
<dbReference type="InterPro" id="IPR004665">
    <property type="entry name" value="Term_rho"/>
</dbReference>
<dbReference type="GO" id="GO:0004386">
    <property type="term" value="F:helicase activity"/>
    <property type="evidence" value="ECO:0007669"/>
    <property type="project" value="UniProtKB-KW"/>
</dbReference>
<evidence type="ECO:0000256" key="2">
    <source>
        <dbReference type="ARBA" id="ARBA00022741"/>
    </source>
</evidence>
<keyword evidence="2" id="KW-0547">Nucleotide-binding</keyword>
<dbReference type="PROSITE" id="PS51856">
    <property type="entry name" value="RHO_RNA_BD"/>
    <property type="match status" value="1"/>
</dbReference>
<dbReference type="InterPro" id="IPR003593">
    <property type="entry name" value="AAA+_ATPase"/>
</dbReference>
<dbReference type="NCBIfam" id="TIGR00767">
    <property type="entry name" value="rho"/>
    <property type="match status" value="1"/>
</dbReference>
<feature type="compositionally biased region" description="Basic and acidic residues" evidence="9">
    <location>
        <begin position="214"/>
        <end position="232"/>
    </location>
</feature>
<dbReference type="EMBL" id="CAEZXA010000004">
    <property type="protein sequence ID" value="CAB4663704.1"/>
    <property type="molecule type" value="Genomic_DNA"/>
</dbReference>
<gene>
    <name evidence="12" type="ORF">UFOPK2334_00115</name>
    <name evidence="13" type="ORF">UFOPK2870_00239</name>
    <name evidence="11" type="ORF">UFOPK4179_00485</name>
    <name evidence="14" type="ORF">UFOPK4293_00338</name>
</gene>
<feature type="compositionally biased region" description="Low complexity" evidence="9">
    <location>
        <begin position="166"/>
        <end position="195"/>
    </location>
</feature>
<dbReference type="Pfam" id="PF00006">
    <property type="entry name" value="ATP-synt_ab"/>
    <property type="match status" value="1"/>
</dbReference>
<evidence type="ECO:0000313" key="12">
    <source>
        <dbReference type="EMBL" id="CAB4663704.1"/>
    </source>
</evidence>
<dbReference type="SUPFAM" id="SSF52540">
    <property type="entry name" value="P-loop containing nucleoside triphosphate hydrolases"/>
    <property type="match status" value="1"/>
</dbReference>
<dbReference type="Pfam" id="PF07497">
    <property type="entry name" value="Rho_RNA_bind"/>
    <property type="match status" value="1"/>
</dbReference>
<dbReference type="CDD" id="cd01128">
    <property type="entry name" value="rho_factor_C"/>
    <property type="match status" value="1"/>
</dbReference>
<dbReference type="InterPro" id="IPR027417">
    <property type="entry name" value="P-loop_NTPase"/>
</dbReference>
<keyword evidence="6" id="KW-0694">RNA-binding</keyword>
<evidence type="ECO:0000256" key="4">
    <source>
        <dbReference type="ARBA" id="ARBA00022806"/>
    </source>
</evidence>
<keyword evidence="3" id="KW-0378">Hydrolase</keyword>